<name>A0A1S4ADV5_TOBAC</name>
<dbReference type="PaxDb" id="4097-A0A1S4ADV5"/>
<dbReference type="PANTHER" id="PTHR47481">
    <property type="match status" value="1"/>
</dbReference>
<organism evidence="1">
    <name type="scientific">Nicotiana tabacum</name>
    <name type="common">Common tobacco</name>
    <dbReference type="NCBI Taxonomy" id="4097"/>
    <lineage>
        <taxon>Eukaryota</taxon>
        <taxon>Viridiplantae</taxon>
        <taxon>Streptophyta</taxon>
        <taxon>Embryophyta</taxon>
        <taxon>Tracheophyta</taxon>
        <taxon>Spermatophyta</taxon>
        <taxon>Magnoliopsida</taxon>
        <taxon>eudicotyledons</taxon>
        <taxon>Gunneridae</taxon>
        <taxon>Pentapetalae</taxon>
        <taxon>asterids</taxon>
        <taxon>lamiids</taxon>
        <taxon>Solanales</taxon>
        <taxon>Solanaceae</taxon>
        <taxon>Nicotianoideae</taxon>
        <taxon>Nicotianeae</taxon>
        <taxon>Nicotiana</taxon>
    </lineage>
</organism>
<dbReference type="OrthoDB" id="913984at2759"/>
<dbReference type="RefSeq" id="XP_016474811.1">
    <property type="nucleotide sequence ID" value="XM_016619325.1"/>
</dbReference>
<protein>
    <submittedName>
        <fullName evidence="1">Uncharacterized protein</fullName>
    </submittedName>
</protein>
<reference evidence="1" key="1">
    <citation type="submission" date="2025-08" db="UniProtKB">
        <authorList>
            <consortium name="RefSeq"/>
        </authorList>
    </citation>
    <scope>IDENTIFICATION</scope>
</reference>
<dbReference type="AlphaFoldDB" id="A0A1S4ADV5"/>
<dbReference type="PANTHER" id="PTHR47481:SF21">
    <property type="entry name" value="BASIC-LEUCINE ZIPPER TRANSCRIPTION FACTOR Q-RELATED"/>
    <property type="match status" value="1"/>
</dbReference>
<proteinExistence type="predicted"/>
<dbReference type="Pfam" id="PF14223">
    <property type="entry name" value="Retrotran_gag_2"/>
    <property type="match status" value="1"/>
</dbReference>
<sequence length="179" mass="19829">MGSSTPVAVHNFTTWKAQIAMLLHGHDLYGHLDGSTPSPPTTPTLNLPWDQLHTSFANKSQTRIFSLHHHLSRVPKDTKSIVEYLREIRSLSDELATAGSPVANEELVVKILSGLGPEFREISAAIRARDSATSYEELLDKLLDHEIFLKHEDLKKTTTQVIAAVAQRVTNSSPTSRNN</sequence>
<evidence type="ECO:0000313" key="1">
    <source>
        <dbReference type="RefSeq" id="XP_016474811.1"/>
    </source>
</evidence>
<dbReference type="KEGG" id="nta:107796538"/>
<dbReference type="OMA" id="HVSHARI"/>
<accession>A0A1S4ADV5</accession>
<gene>
    <name evidence="1" type="primary">LOC107796538</name>
</gene>